<keyword evidence="8" id="KW-0325">Glycoprotein</keyword>
<dbReference type="InterPro" id="IPR008972">
    <property type="entry name" value="Cupredoxin"/>
</dbReference>
<evidence type="ECO:0000256" key="5">
    <source>
        <dbReference type="ARBA" id="ARBA00022723"/>
    </source>
</evidence>
<dbReference type="InterPro" id="IPR011707">
    <property type="entry name" value="Cu-oxidase-like_N"/>
</dbReference>
<proteinExistence type="inferred from homology"/>
<evidence type="ECO:0000259" key="12">
    <source>
        <dbReference type="Pfam" id="PF07732"/>
    </source>
</evidence>
<gene>
    <name evidence="13" type="ORF">PPACK8108_LOCUS11632</name>
</gene>
<dbReference type="PANTHER" id="PTHR11709:SF394">
    <property type="entry name" value="FI03373P-RELATED"/>
    <property type="match status" value="1"/>
</dbReference>
<keyword evidence="6" id="KW-0560">Oxidoreductase</keyword>
<evidence type="ECO:0000256" key="4">
    <source>
        <dbReference type="ARBA" id="ARBA00012297"/>
    </source>
</evidence>
<dbReference type="CDD" id="cd13873">
    <property type="entry name" value="CuRO_2_AAO_like_2"/>
    <property type="match status" value="1"/>
</dbReference>
<feature type="domain" description="Plastocyanin-like" evidence="11">
    <location>
        <begin position="451"/>
        <end position="597"/>
    </location>
</feature>
<dbReference type="Pfam" id="PF07732">
    <property type="entry name" value="Cu-oxidase_3"/>
    <property type="match status" value="1"/>
</dbReference>
<dbReference type="Pfam" id="PF07731">
    <property type="entry name" value="Cu-oxidase_2"/>
    <property type="match status" value="1"/>
</dbReference>
<protein>
    <recommendedName>
        <fullName evidence="4">laccase</fullName>
        <ecNumber evidence="4">1.10.3.2</ecNumber>
    </recommendedName>
</protein>
<evidence type="ECO:0000259" key="11">
    <source>
        <dbReference type="Pfam" id="PF07731"/>
    </source>
</evidence>
<dbReference type="Proteomes" id="UP001153365">
    <property type="component" value="Unassembled WGS sequence"/>
</dbReference>
<reference evidence="13" key="1">
    <citation type="submission" date="2022-06" db="EMBL/GenBank/DDBJ databases">
        <authorList>
            <consortium name="SYNGENTA / RWTH Aachen University"/>
        </authorList>
    </citation>
    <scope>NUCLEOTIDE SEQUENCE</scope>
</reference>
<evidence type="ECO:0000313" key="13">
    <source>
        <dbReference type="EMBL" id="CAH7676496.1"/>
    </source>
</evidence>
<evidence type="ECO:0000256" key="2">
    <source>
        <dbReference type="ARBA" id="ARBA00001935"/>
    </source>
</evidence>
<keyword evidence="14" id="KW-1185">Reference proteome</keyword>
<accession>A0AAV0B2Q1</accession>
<evidence type="ECO:0000259" key="10">
    <source>
        <dbReference type="Pfam" id="PF00394"/>
    </source>
</evidence>
<sequence>MKYLRFIQLFLILKAVDLYTLVAKKEEGINSHKAYDASAVLVISEKNIAADCTIRPSTVINGTLPGPLLRFKEGQKIRITVINLLQHENTTIHYHGLSQRGSPFSDGTQKTSQWAIPPRGGRFDYEFFLEKGSAGTYMYHAHNLFQVSTAYGPLIVDEATKPPFNYFEDRMFMIGDYYHSTDQELISKLLGTPFAWIGDPQSVLVNGQALNVCNTTSPHGCENSCAHHITYVKPDKVYRIRVAGITSLAYLYMAIESHTFFEIIEVDSAFVKPLKVNHMQLNSGQRYSFLLKTKSEAEIKKLGKTSFWIRFESKYRTTKVHGQFILQYQSVDKDDHLSKSKTAVVGDLPKKTSNSLLEPSNKEINNKSPPPPLLYFQKLVPIPSESSKDEWSTSDFSPLLEERPARRSEVNRRIIVRGQQIKSADGSIKWYANGQTYHETQPHVPYLVRAYTEGIKPNYEAAKKNNGFDKDLKAYPIKLNEIVDIVYINVASTTGVTEAHPWHIHGKKPFIVAKGTGNFSEEALKKAEEMNKHPIRRDTEVLFPGKGAAFLNQTVPTGTETYWFVMRLKANEAGAMLAHCHTQSHMLMGMAVVFLIGIENLPVLPSDIRAKYLVSGEINPPHRSAKKEHEHIQ</sequence>
<evidence type="ECO:0000256" key="9">
    <source>
        <dbReference type="SAM" id="SignalP"/>
    </source>
</evidence>
<dbReference type="Gene3D" id="2.60.40.420">
    <property type="entry name" value="Cupredoxins - blue copper proteins"/>
    <property type="match status" value="3"/>
</dbReference>
<dbReference type="InterPro" id="IPR001117">
    <property type="entry name" value="Cu-oxidase_2nd"/>
</dbReference>
<dbReference type="InterPro" id="IPR045087">
    <property type="entry name" value="Cu-oxidase_fam"/>
</dbReference>
<evidence type="ECO:0000256" key="8">
    <source>
        <dbReference type="ARBA" id="ARBA00023180"/>
    </source>
</evidence>
<dbReference type="GO" id="GO:0052716">
    <property type="term" value="F:hydroquinone:oxygen oxidoreductase activity"/>
    <property type="evidence" value="ECO:0007669"/>
    <property type="project" value="UniProtKB-EC"/>
</dbReference>
<comment type="similarity">
    <text evidence="3">Belongs to the multicopper oxidase family.</text>
</comment>
<evidence type="ECO:0000256" key="3">
    <source>
        <dbReference type="ARBA" id="ARBA00010609"/>
    </source>
</evidence>
<evidence type="ECO:0000256" key="7">
    <source>
        <dbReference type="ARBA" id="ARBA00023008"/>
    </source>
</evidence>
<organism evidence="13 14">
    <name type="scientific">Phakopsora pachyrhizi</name>
    <name type="common">Asian soybean rust disease fungus</name>
    <dbReference type="NCBI Taxonomy" id="170000"/>
    <lineage>
        <taxon>Eukaryota</taxon>
        <taxon>Fungi</taxon>
        <taxon>Dikarya</taxon>
        <taxon>Basidiomycota</taxon>
        <taxon>Pucciniomycotina</taxon>
        <taxon>Pucciniomycetes</taxon>
        <taxon>Pucciniales</taxon>
        <taxon>Phakopsoraceae</taxon>
        <taxon>Phakopsora</taxon>
    </lineage>
</organism>
<comment type="catalytic activity">
    <reaction evidence="1">
        <text>4 hydroquinone + O2 = 4 benzosemiquinone + 2 H2O</text>
        <dbReference type="Rhea" id="RHEA:11276"/>
        <dbReference type="ChEBI" id="CHEBI:15377"/>
        <dbReference type="ChEBI" id="CHEBI:15379"/>
        <dbReference type="ChEBI" id="CHEBI:17594"/>
        <dbReference type="ChEBI" id="CHEBI:17977"/>
        <dbReference type="EC" id="1.10.3.2"/>
    </reaction>
</comment>
<dbReference type="SUPFAM" id="SSF49503">
    <property type="entry name" value="Cupredoxins"/>
    <property type="match status" value="3"/>
</dbReference>
<keyword evidence="9" id="KW-0732">Signal</keyword>
<feature type="domain" description="Plastocyanin-like" evidence="10">
    <location>
        <begin position="169"/>
        <end position="328"/>
    </location>
</feature>
<dbReference type="InterPro" id="IPR002355">
    <property type="entry name" value="Cu_oxidase_Cu_BS"/>
</dbReference>
<dbReference type="PANTHER" id="PTHR11709">
    <property type="entry name" value="MULTI-COPPER OXIDASE"/>
    <property type="match status" value="1"/>
</dbReference>
<evidence type="ECO:0000256" key="6">
    <source>
        <dbReference type="ARBA" id="ARBA00023002"/>
    </source>
</evidence>
<evidence type="ECO:0000256" key="1">
    <source>
        <dbReference type="ARBA" id="ARBA00000349"/>
    </source>
</evidence>
<dbReference type="InterPro" id="IPR011706">
    <property type="entry name" value="Cu-oxidase_C"/>
</dbReference>
<name>A0AAV0B2Q1_PHAPC</name>
<dbReference type="Pfam" id="PF00394">
    <property type="entry name" value="Cu-oxidase"/>
    <property type="match status" value="1"/>
</dbReference>
<dbReference type="EC" id="1.10.3.2" evidence="4"/>
<comment type="caution">
    <text evidence="13">The sequence shown here is derived from an EMBL/GenBank/DDBJ whole genome shotgun (WGS) entry which is preliminary data.</text>
</comment>
<feature type="signal peptide" evidence="9">
    <location>
        <begin position="1"/>
        <end position="18"/>
    </location>
</feature>
<comment type="cofactor">
    <cofactor evidence="2">
        <name>Cu cation</name>
        <dbReference type="ChEBI" id="CHEBI:23378"/>
    </cofactor>
</comment>
<feature type="domain" description="Plastocyanin-like" evidence="12">
    <location>
        <begin position="44"/>
        <end position="159"/>
    </location>
</feature>
<feature type="chain" id="PRO_5043673091" description="laccase" evidence="9">
    <location>
        <begin position="19"/>
        <end position="633"/>
    </location>
</feature>
<keyword evidence="7" id="KW-0186">Copper</keyword>
<evidence type="ECO:0000313" key="14">
    <source>
        <dbReference type="Proteomes" id="UP001153365"/>
    </source>
</evidence>
<dbReference type="GO" id="GO:0005507">
    <property type="term" value="F:copper ion binding"/>
    <property type="evidence" value="ECO:0007669"/>
    <property type="project" value="InterPro"/>
</dbReference>
<dbReference type="PROSITE" id="PS00080">
    <property type="entry name" value="MULTICOPPER_OXIDASE2"/>
    <property type="match status" value="1"/>
</dbReference>
<keyword evidence="5" id="KW-0479">Metal-binding</keyword>
<dbReference type="AlphaFoldDB" id="A0AAV0B2Q1"/>
<dbReference type="EMBL" id="CALTRL010002707">
    <property type="protein sequence ID" value="CAH7676496.1"/>
    <property type="molecule type" value="Genomic_DNA"/>
</dbReference>